<gene>
    <name evidence="1" type="ORF">Shyd_66000</name>
</gene>
<reference evidence="1" key="1">
    <citation type="submission" date="2024-05" db="EMBL/GenBank/DDBJ databases">
        <title>Whole genome shotgun sequence of Streptomyces hydrogenans NBRC 13475.</title>
        <authorList>
            <person name="Komaki H."/>
            <person name="Tamura T."/>
        </authorList>
    </citation>
    <scope>NUCLEOTIDE SEQUENCE</scope>
    <source>
        <strain evidence="1">NBRC 13475</strain>
    </source>
</reference>
<evidence type="ECO:0000313" key="2">
    <source>
        <dbReference type="Proteomes" id="UP001052739"/>
    </source>
</evidence>
<accession>A0ABQ3PJN0</accession>
<proteinExistence type="predicted"/>
<sequence length="93" mass="10824">MTSNTVLYAARVCHDPGDEFGWVQGWRSAIADYLTHEWGESAPGFRPSPMGPHEEAYEYEELRGILAEPEELRYALRILDRYREWLCVAGRDY</sequence>
<comment type="caution">
    <text evidence="1">The sequence shown here is derived from an EMBL/GenBank/DDBJ whole genome shotgun (WGS) entry which is preliminary data.</text>
</comment>
<name>A0ABQ3PJN0_9ACTN</name>
<organism evidence="1 2">
    <name type="scientific">Streptomyces hydrogenans</name>
    <dbReference type="NCBI Taxonomy" id="1873719"/>
    <lineage>
        <taxon>Bacteria</taxon>
        <taxon>Bacillati</taxon>
        <taxon>Actinomycetota</taxon>
        <taxon>Actinomycetes</taxon>
        <taxon>Kitasatosporales</taxon>
        <taxon>Streptomycetaceae</taxon>
        <taxon>Streptomyces</taxon>
    </lineage>
</organism>
<evidence type="ECO:0000313" key="1">
    <source>
        <dbReference type="EMBL" id="GHI25229.1"/>
    </source>
</evidence>
<dbReference type="Proteomes" id="UP001052739">
    <property type="component" value="Unassembled WGS sequence"/>
</dbReference>
<keyword evidence="2" id="KW-1185">Reference proteome</keyword>
<dbReference type="EMBL" id="BNDW01000068">
    <property type="protein sequence ID" value="GHI25229.1"/>
    <property type="molecule type" value="Genomic_DNA"/>
</dbReference>
<protein>
    <submittedName>
        <fullName evidence="1">Uncharacterized protein</fullName>
    </submittedName>
</protein>